<dbReference type="GO" id="GO:0016301">
    <property type="term" value="F:kinase activity"/>
    <property type="evidence" value="ECO:0007669"/>
    <property type="project" value="UniProtKB-KW"/>
</dbReference>
<comment type="similarity">
    <text evidence="1">Belongs to the FGGY kinase family.</text>
</comment>
<dbReference type="CDD" id="cd07779">
    <property type="entry name" value="ASKHA_NBD_FGGY_YgcE-like"/>
    <property type="match status" value="1"/>
</dbReference>
<sequence length="482" mass="52723">MPVIGIDIGTTGAKAIAVSGDGRILAKGYSGYALLGEGRQVEQDADEWIRASAFAVKECVRAIGEARVEAISLSTQGGSTVAVDERFRPLGMAWTWMDGRAQEETKRLENQLGEAYFYQTTGWKLNPAFDAAKVPRMKKEGYVGERYLTTLEYVNWFLTGRAAADPTNAAMRQLFNIRKNDWDDTILQVAGIRRSELPEILPTGAFLGGLRRGAAEEIGLPEGTPVYNGGHDQYCASIGAGATSAGDMLLSTGTTWVVMGITRRPLFTDTFIAPGIHPIKGLYGSIASLACSGASLQWYKNRFLNEGFDAVNRGVEECYAEKNDLFFYPYLAGANYPVWQPAAKGTFTGFDLSNGKFDFAKAIMEGVSFGLKRTLADFERNGCPVRSLKIMGGAAKSGIWKRIIAAVTDIPIRQMREPDTCALGAAMIAAVGAGFYPDYKTAAGAMVRTDRVEPAAAEEAAYYDGKYNRYMKMWDCIERFYR</sequence>
<dbReference type="EMBL" id="LSZW01000062">
    <property type="protein sequence ID" value="KXK65347.1"/>
    <property type="molecule type" value="Genomic_DNA"/>
</dbReference>
<evidence type="ECO:0000256" key="2">
    <source>
        <dbReference type="ARBA" id="ARBA00022679"/>
    </source>
</evidence>
<protein>
    <submittedName>
        <fullName evidence="6">Carbohydrate kinase, FGGY family protein</fullName>
    </submittedName>
</protein>
<evidence type="ECO:0000256" key="3">
    <source>
        <dbReference type="ARBA" id="ARBA00022777"/>
    </source>
</evidence>
<dbReference type="InterPro" id="IPR050406">
    <property type="entry name" value="FGGY_Carb_Kinase"/>
</dbReference>
<comment type="caution">
    <text evidence="6">The sequence shown here is derived from an EMBL/GenBank/DDBJ whole genome shotgun (WGS) entry which is preliminary data.</text>
</comment>
<keyword evidence="2" id="KW-0808">Transferase</keyword>
<dbReference type="InterPro" id="IPR018484">
    <property type="entry name" value="FGGY_N"/>
</dbReference>
<dbReference type="PIRSF" id="PIRSF000538">
    <property type="entry name" value="GlpK"/>
    <property type="match status" value="1"/>
</dbReference>
<dbReference type="GO" id="GO:0005975">
    <property type="term" value="P:carbohydrate metabolic process"/>
    <property type="evidence" value="ECO:0007669"/>
    <property type="project" value="InterPro"/>
</dbReference>
<organism evidence="6 7">
    <name type="scientific">Christensenella minuta</name>
    <dbReference type="NCBI Taxonomy" id="626937"/>
    <lineage>
        <taxon>Bacteria</taxon>
        <taxon>Bacillati</taxon>
        <taxon>Bacillota</taxon>
        <taxon>Clostridia</taxon>
        <taxon>Christensenellales</taxon>
        <taxon>Christensenellaceae</taxon>
        <taxon>Christensenella</taxon>
    </lineage>
</organism>
<feature type="domain" description="Carbohydrate kinase FGGY N-terminal" evidence="4">
    <location>
        <begin position="3"/>
        <end position="239"/>
    </location>
</feature>
<proteinExistence type="inferred from homology"/>
<dbReference type="OrthoDB" id="9805576at2"/>
<keyword evidence="7" id="KW-1185">Reference proteome</keyword>
<evidence type="ECO:0000313" key="6">
    <source>
        <dbReference type="EMBL" id="KXK65347.1"/>
    </source>
</evidence>
<dbReference type="PANTHER" id="PTHR43095">
    <property type="entry name" value="SUGAR KINASE"/>
    <property type="match status" value="1"/>
</dbReference>
<name>A0A136Q3Y8_9FIRM</name>
<evidence type="ECO:0000256" key="1">
    <source>
        <dbReference type="ARBA" id="ARBA00009156"/>
    </source>
</evidence>
<keyword evidence="3 6" id="KW-0418">Kinase</keyword>
<accession>A0A136Q3Y8</accession>
<dbReference type="PANTHER" id="PTHR43095:SF5">
    <property type="entry name" value="XYLULOSE KINASE"/>
    <property type="match status" value="1"/>
</dbReference>
<dbReference type="AlphaFoldDB" id="A0A136Q3Y8"/>
<dbReference type="Proteomes" id="UP000070366">
    <property type="component" value="Unassembled WGS sequence"/>
</dbReference>
<dbReference type="Pfam" id="PF02782">
    <property type="entry name" value="FGGY_C"/>
    <property type="match status" value="1"/>
</dbReference>
<dbReference type="InterPro" id="IPR018485">
    <property type="entry name" value="FGGY_C"/>
</dbReference>
<gene>
    <name evidence="6" type="ORF">HMPREF3293_01937</name>
</gene>
<dbReference type="InterPro" id="IPR043129">
    <property type="entry name" value="ATPase_NBD"/>
</dbReference>
<dbReference type="Gene3D" id="3.30.420.40">
    <property type="match status" value="2"/>
</dbReference>
<evidence type="ECO:0000259" key="5">
    <source>
        <dbReference type="Pfam" id="PF02782"/>
    </source>
</evidence>
<feature type="domain" description="Carbohydrate kinase FGGY C-terminal" evidence="5">
    <location>
        <begin position="249"/>
        <end position="432"/>
    </location>
</feature>
<reference evidence="6 7" key="1">
    <citation type="submission" date="2016-02" db="EMBL/GenBank/DDBJ databases">
        <authorList>
            <person name="Wen L."/>
            <person name="He K."/>
            <person name="Yang H."/>
        </authorList>
    </citation>
    <scope>NUCLEOTIDE SEQUENCE [LARGE SCALE GENOMIC DNA]</scope>
    <source>
        <strain evidence="6 7">DSM 22607</strain>
    </source>
</reference>
<dbReference type="SUPFAM" id="SSF53067">
    <property type="entry name" value="Actin-like ATPase domain"/>
    <property type="match status" value="2"/>
</dbReference>
<evidence type="ECO:0000313" key="7">
    <source>
        <dbReference type="Proteomes" id="UP000070366"/>
    </source>
</evidence>
<dbReference type="Pfam" id="PF00370">
    <property type="entry name" value="FGGY_N"/>
    <property type="match status" value="1"/>
</dbReference>
<dbReference type="STRING" id="626937.HMPREF3293_01937"/>
<dbReference type="InterPro" id="IPR000577">
    <property type="entry name" value="Carb_kinase_FGGY"/>
</dbReference>
<evidence type="ECO:0000259" key="4">
    <source>
        <dbReference type="Pfam" id="PF00370"/>
    </source>
</evidence>
<dbReference type="KEGG" id="cmiu:B1H56_05545"/>
<dbReference type="RefSeq" id="WP_066518028.1">
    <property type="nucleotide sequence ID" value="NZ_CABMOF010000001.1"/>
</dbReference>